<dbReference type="SUPFAM" id="SSF48439">
    <property type="entry name" value="Protein prenylyltransferase"/>
    <property type="match status" value="1"/>
</dbReference>
<keyword evidence="4" id="KW-0677">Repeat</keyword>
<dbReference type="Gene3D" id="1.25.40.120">
    <property type="entry name" value="Protein prenylyltransferase"/>
    <property type="match status" value="1"/>
</dbReference>
<dbReference type="InterPro" id="IPR002088">
    <property type="entry name" value="Prenyl_trans_a"/>
</dbReference>
<dbReference type="PROSITE" id="PS51147">
    <property type="entry name" value="PFTA"/>
    <property type="match status" value="1"/>
</dbReference>
<dbReference type="AlphaFoldDB" id="A0A6A3TEW5"/>
<evidence type="ECO:0000313" key="5">
    <source>
        <dbReference type="EMBL" id="KAE9135035.1"/>
    </source>
</evidence>
<dbReference type="Pfam" id="PF01239">
    <property type="entry name" value="PPTA"/>
    <property type="match status" value="2"/>
</dbReference>
<evidence type="ECO:0000256" key="3">
    <source>
        <dbReference type="ARBA" id="ARBA00022679"/>
    </source>
</evidence>
<dbReference type="PANTHER" id="PTHR11129">
    <property type="entry name" value="PROTEIN FARNESYLTRANSFERASE ALPHA SUBUNIT/RAB GERANYLGERANYL TRANSFERASE ALPHA SUBUNIT"/>
    <property type="match status" value="1"/>
</dbReference>
<keyword evidence="3" id="KW-0808">Transferase</keyword>
<evidence type="ECO:0000256" key="2">
    <source>
        <dbReference type="ARBA" id="ARBA00022602"/>
    </source>
</evidence>
<gene>
    <name evidence="6" type="ORF">PF001_g14809</name>
    <name evidence="5" type="ORF">PF006_g14690</name>
</gene>
<dbReference type="Proteomes" id="UP000440732">
    <property type="component" value="Unassembled WGS sequence"/>
</dbReference>
<dbReference type="EMBL" id="QXGA01000934">
    <property type="protein sequence ID" value="KAE9135035.1"/>
    <property type="molecule type" value="Genomic_DNA"/>
</dbReference>
<evidence type="ECO:0000256" key="4">
    <source>
        <dbReference type="ARBA" id="ARBA00022737"/>
    </source>
</evidence>
<evidence type="ECO:0000313" key="7">
    <source>
        <dbReference type="Proteomes" id="UP000437068"/>
    </source>
</evidence>
<reference evidence="7 8" key="1">
    <citation type="submission" date="2018-08" db="EMBL/GenBank/DDBJ databases">
        <title>Genomic investigation of the strawberry pathogen Phytophthora fragariae indicates pathogenicity is determined by transcriptional variation in three key races.</title>
        <authorList>
            <person name="Adams T.M."/>
            <person name="Armitage A.D."/>
            <person name="Sobczyk M.K."/>
            <person name="Bates H.J."/>
            <person name="Dunwell J.M."/>
            <person name="Nellist C.F."/>
            <person name="Harrison R.J."/>
        </authorList>
    </citation>
    <scope>NUCLEOTIDE SEQUENCE [LARGE SCALE GENOMIC DNA]</scope>
    <source>
        <strain evidence="6 7">A4</strain>
        <strain evidence="5 8">NOV-5</strain>
    </source>
</reference>
<evidence type="ECO:0008006" key="9">
    <source>
        <dbReference type="Google" id="ProtNLM"/>
    </source>
</evidence>
<organism evidence="5 8">
    <name type="scientific">Phytophthora fragariae</name>
    <dbReference type="NCBI Taxonomy" id="53985"/>
    <lineage>
        <taxon>Eukaryota</taxon>
        <taxon>Sar</taxon>
        <taxon>Stramenopiles</taxon>
        <taxon>Oomycota</taxon>
        <taxon>Peronosporomycetes</taxon>
        <taxon>Peronosporales</taxon>
        <taxon>Peronosporaceae</taxon>
        <taxon>Phytophthora</taxon>
    </lineage>
</organism>
<comment type="caution">
    <text evidence="5">The sequence shown here is derived from an EMBL/GenBank/DDBJ whole genome shotgun (WGS) entry which is preliminary data.</text>
</comment>
<dbReference type="EMBL" id="QXGE01000936">
    <property type="protein sequence ID" value="KAE9300696.1"/>
    <property type="molecule type" value="Genomic_DNA"/>
</dbReference>
<comment type="similarity">
    <text evidence="1">Belongs to the protein prenyltransferase subunit alpha family.</text>
</comment>
<dbReference type="PANTHER" id="PTHR11129:SF3">
    <property type="entry name" value="PROTEIN PRENYLTRANSFERASE ALPHA SUBUNIT REPEAT-CONTAINING PROTEIN 1"/>
    <property type="match status" value="1"/>
</dbReference>
<sequence length="163" mass="18913">MMLILAATVGVVTAGLCNIDKLKSLEQHEHDGRRAWVKRGSNDARVISPFLSTLARNAARCMHRMSYNFSQGGLLDAQDEAKFTNLVFTLQPKSIDAWAYRRWLAIRLCDSLSEDNLRVFFDQQIEVCSRLAEQKPRNYHAWSFRHWIVSRPRSTWRSRNSTQ</sequence>
<dbReference type="Proteomes" id="UP000437068">
    <property type="component" value="Unassembled WGS sequence"/>
</dbReference>
<keyword evidence="2" id="KW-0637">Prenyltransferase</keyword>
<evidence type="ECO:0000313" key="6">
    <source>
        <dbReference type="EMBL" id="KAE9300696.1"/>
    </source>
</evidence>
<dbReference type="GO" id="GO:0005737">
    <property type="term" value="C:cytoplasm"/>
    <property type="evidence" value="ECO:0007669"/>
    <property type="project" value="TreeGrafter"/>
</dbReference>
<dbReference type="GO" id="GO:0008318">
    <property type="term" value="F:protein prenyltransferase activity"/>
    <property type="evidence" value="ECO:0007669"/>
    <property type="project" value="InterPro"/>
</dbReference>
<evidence type="ECO:0000256" key="1">
    <source>
        <dbReference type="ARBA" id="ARBA00006734"/>
    </source>
</evidence>
<accession>A0A6A3TEW5</accession>
<proteinExistence type="inferred from homology"/>
<evidence type="ECO:0000313" key="8">
    <source>
        <dbReference type="Proteomes" id="UP000440732"/>
    </source>
</evidence>
<name>A0A6A3TEW5_9STRA</name>
<protein>
    <recommendedName>
        <fullName evidence="9">Protein geranylgeranyltransferase type II</fullName>
    </recommendedName>
</protein>